<evidence type="ECO:0000256" key="3">
    <source>
        <dbReference type="ARBA" id="ARBA00022679"/>
    </source>
</evidence>
<accession>A0A426XBQ1</accession>
<proteinExistence type="predicted"/>
<dbReference type="PANTHER" id="PTHR31042">
    <property type="entry name" value="CORE-2/I-BRANCHING BETA-1,6-N-ACETYLGLUCOSAMINYLTRANSFERASE FAMILY PROTEIN-RELATED"/>
    <property type="match status" value="1"/>
</dbReference>
<evidence type="ECO:0000256" key="1">
    <source>
        <dbReference type="ARBA" id="ARBA00004606"/>
    </source>
</evidence>
<evidence type="ECO:0000256" key="2">
    <source>
        <dbReference type="ARBA" id="ARBA00022676"/>
    </source>
</evidence>
<dbReference type="AlphaFoldDB" id="A0A426XBQ1"/>
<keyword evidence="2" id="KW-0328">Glycosyltransferase</keyword>
<dbReference type="GO" id="GO:0016020">
    <property type="term" value="C:membrane"/>
    <property type="evidence" value="ECO:0007669"/>
    <property type="project" value="UniProtKB-SubCell"/>
</dbReference>
<feature type="transmembrane region" description="Helical" evidence="6">
    <location>
        <begin position="27"/>
        <end position="52"/>
    </location>
</feature>
<comment type="caution">
    <text evidence="7">The sequence shown here is derived from an EMBL/GenBank/DDBJ whole genome shotgun (WGS) entry which is preliminary data.</text>
</comment>
<gene>
    <name evidence="7" type="ORF">B296_00041724</name>
</gene>
<keyword evidence="6" id="KW-0812">Transmembrane</keyword>
<comment type="subcellular location">
    <subcellularLocation>
        <location evidence="1">Membrane</location>
        <topology evidence="1">Single-pass type II membrane protein</topology>
    </subcellularLocation>
</comment>
<dbReference type="PANTHER" id="PTHR31042:SF3">
    <property type="entry name" value="OS08G0110400 PROTEIN"/>
    <property type="match status" value="1"/>
</dbReference>
<dbReference type="Pfam" id="PF02485">
    <property type="entry name" value="Branch"/>
    <property type="match status" value="1"/>
</dbReference>
<organism evidence="7 8">
    <name type="scientific">Ensete ventricosum</name>
    <name type="common">Abyssinian banana</name>
    <name type="synonym">Musa ensete</name>
    <dbReference type="NCBI Taxonomy" id="4639"/>
    <lineage>
        <taxon>Eukaryota</taxon>
        <taxon>Viridiplantae</taxon>
        <taxon>Streptophyta</taxon>
        <taxon>Embryophyta</taxon>
        <taxon>Tracheophyta</taxon>
        <taxon>Spermatophyta</taxon>
        <taxon>Magnoliopsida</taxon>
        <taxon>Liliopsida</taxon>
        <taxon>Zingiberales</taxon>
        <taxon>Musaceae</taxon>
        <taxon>Ensete</taxon>
    </lineage>
</organism>
<sequence>MKPRPQADEEEVDYFPTTPRKAQSIRWLVKLVTLLVVFMAGVVLGVSVSAHYTRHYNSRTELFFPRATYAGDCDKQCLSIKRFVQPTCSMHGMSDDELFWRATMVPIMAEYPFERVPKVAFLFMTKGPLPFVPLWDRFFKGHTGLYSIYVHTIPDYKLNVPETSAFYGRQIPSQVRSLDAQLILTQSFLLR</sequence>
<keyword evidence="3" id="KW-0808">Transferase</keyword>
<dbReference type="InterPro" id="IPR003406">
    <property type="entry name" value="Glyco_trans_14"/>
</dbReference>
<name>A0A426XBQ1_ENSVE</name>
<protein>
    <submittedName>
        <fullName evidence="7">Uncharacterized protein</fullName>
    </submittedName>
</protein>
<keyword evidence="4 6" id="KW-0472">Membrane</keyword>
<evidence type="ECO:0000313" key="8">
    <source>
        <dbReference type="Proteomes" id="UP000287651"/>
    </source>
</evidence>
<evidence type="ECO:0000256" key="6">
    <source>
        <dbReference type="SAM" id="Phobius"/>
    </source>
</evidence>
<keyword evidence="5" id="KW-0325">Glycoprotein</keyword>
<dbReference type="GO" id="GO:0016757">
    <property type="term" value="F:glycosyltransferase activity"/>
    <property type="evidence" value="ECO:0007669"/>
    <property type="project" value="UniProtKB-KW"/>
</dbReference>
<keyword evidence="6" id="KW-1133">Transmembrane helix</keyword>
<dbReference type="EMBL" id="AMZH03022974">
    <property type="protein sequence ID" value="RRT36878.1"/>
    <property type="molecule type" value="Genomic_DNA"/>
</dbReference>
<evidence type="ECO:0000313" key="7">
    <source>
        <dbReference type="EMBL" id="RRT36878.1"/>
    </source>
</evidence>
<evidence type="ECO:0000256" key="4">
    <source>
        <dbReference type="ARBA" id="ARBA00023136"/>
    </source>
</evidence>
<reference evidence="7 8" key="1">
    <citation type="journal article" date="2014" name="Agronomy (Basel)">
        <title>A Draft Genome Sequence for Ensete ventricosum, the Drought-Tolerant Tree Against Hunger.</title>
        <authorList>
            <person name="Harrison J."/>
            <person name="Moore K.A."/>
            <person name="Paszkiewicz K."/>
            <person name="Jones T."/>
            <person name="Grant M."/>
            <person name="Ambacheew D."/>
            <person name="Muzemil S."/>
            <person name="Studholme D.J."/>
        </authorList>
    </citation>
    <scope>NUCLEOTIDE SEQUENCE [LARGE SCALE GENOMIC DNA]</scope>
</reference>
<dbReference type="InterPro" id="IPR044174">
    <property type="entry name" value="BC10-like"/>
</dbReference>
<evidence type="ECO:0000256" key="5">
    <source>
        <dbReference type="ARBA" id="ARBA00023180"/>
    </source>
</evidence>
<dbReference type="Proteomes" id="UP000287651">
    <property type="component" value="Unassembled WGS sequence"/>
</dbReference>